<reference evidence="15" key="1">
    <citation type="submission" date="2021-03" db="EMBL/GenBank/DDBJ databases">
        <title>Comparative Genomics and Metabolomics in the genus Turicibacter.</title>
        <authorList>
            <person name="Maki J."/>
            <person name="Looft T."/>
        </authorList>
    </citation>
    <scope>NUCLEOTIDE SEQUENCE</scope>
    <source>
        <strain evidence="15">ISU324</strain>
    </source>
</reference>
<dbReference type="SMART" id="SM01016">
    <property type="entry name" value="Arg_tRNA_synt_N"/>
    <property type="match status" value="1"/>
</dbReference>
<gene>
    <name evidence="11" type="primary">argS</name>
    <name evidence="15" type="ORF">J0J70_04755</name>
</gene>
<dbReference type="Proteomes" id="UP001058072">
    <property type="component" value="Chromosome"/>
</dbReference>
<evidence type="ECO:0000256" key="6">
    <source>
        <dbReference type="ARBA" id="ARBA00022741"/>
    </source>
</evidence>
<protein>
    <recommendedName>
        <fullName evidence="11">Arginine--tRNA ligase</fullName>
        <ecNumber evidence="11">6.1.1.19</ecNumber>
    </recommendedName>
    <alternativeName>
        <fullName evidence="11">Arginyl-tRNA synthetase</fullName>
        <shortName evidence="11">ArgRS</shortName>
    </alternativeName>
</protein>
<dbReference type="InterPro" id="IPR009080">
    <property type="entry name" value="tRNAsynth_Ia_anticodon-bd"/>
</dbReference>
<keyword evidence="4 11" id="KW-0963">Cytoplasm</keyword>
<evidence type="ECO:0000256" key="2">
    <source>
        <dbReference type="ARBA" id="ARBA00005594"/>
    </source>
</evidence>
<dbReference type="SMART" id="SM00836">
    <property type="entry name" value="DALR_1"/>
    <property type="match status" value="1"/>
</dbReference>
<name>A0A9Q9CQI2_9FIRM</name>
<evidence type="ECO:0000259" key="13">
    <source>
        <dbReference type="SMART" id="SM00836"/>
    </source>
</evidence>
<dbReference type="SUPFAM" id="SSF47323">
    <property type="entry name" value="Anticodon-binding domain of a subclass of class I aminoacyl-tRNA synthetases"/>
    <property type="match status" value="1"/>
</dbReference>
<keyword evidence="7 11" id="KW-0067">ATP-binding</keyword>
<evidence type="ECO:0000313" key="16">
    <source>
        <dbReference type="Proteomes" id="UP001058072"/>
    </source>
</evidence>
<dbReference type="EC" id="6.1.1.19" evidence="11"/>
<sequence>MYMIQTLKDNLRKEIKDAVLKCGYIQAEDEFNIILENSKDVNHGDYSTNVAMQLTKLARKNPRMIAEELLSNFNNENANVEKVEIAGPGFINFFMNKNAFTKSIKNIIELGQEYGKSNSGNGLKYNVEYVSANPTGDLHLGHARGAALGDSLCRILSKAGYDVTREYYVNDAGNQIHNLVISAYARYLQALGKDAEMPEDGYYGPDIISLGKMMAEQYQDQFVDKLDENYDLIRQISLDYELNKIKQDLNMFGVEFDLFTSEKAIYDKNLVKESIDLLQEKGYIYEEDGAVWFRSTDFGDDKNRVLRKSDGSYTYLTPDIANHIEKLNRGNDKLVDIWGADHHGYIARVKAAMQALGYEADKLEVDIIQMVRLIKDGEEFKMSKRTGKAVTIRDLVDEVGVDAVRYFFVMRSGETQMDFDLDLATKKSNENPVYYAQYAHARTCSILRQAEEKGFSPVLKDEYEFISHEKEYEVIKLMGEFPMVIADAAAKRKPHLICNYINDLATAFHSLYNAEKVINEENTEKTNEKLALIKALEVTIKNALELIGVDAPERM</sequence>
<dbReference type="Gene3D" id="3.40.50.620">
    <property type="entry name" value="HUPs"/>
    <property type="match status" value="1"/>
</dbReference>
<dbReference type="InterPro" id="IPR001278">
    <property type="entry name" value="Arg-tRNA-ligase"/>
</dbReference>
<dbReference type="InterPro" id="IPR005148">
    <property type="entry name" value="Arg-tRNA-synth_N"/>
</dbReference>
<dbReference type="GO" id="GO:0006420">
    <property type="term" value="P:arginyl-tRNA aminoacylation"/>
    <property type="evidence" value="ECO:0007669"/>
    <property type="project" value="UniProtKB-UniRule"/>
</dbReference>
<evidence type="ECO:0000256" key="12">
    <source>
        <dbReference type="RuleBase" id="RU363038"/>
    </source>
</evidence>
<evidence type="ECO:0000256" key="11">
    <source>
        <dbReference type="HAMAP-Rule" id="MF_00123"/>
    </source>
</evidence>
<dbReference type="Gene3D" id="3.30.1360.70">
    <property type="entry name" value="Arginyl tRNA synthetase N-terminal domain"/>
    <property type="match status" value="1"/>
</dbReference>
<dbReference type="InterPro" id="IPR035684">
    <property type="entry name" value="ArgRS_core"/>
</dbReference>
<keyword evidence="8 11" id="KW-0648">Protein biosynthesis</keyword>
<comment type="subcellular location">
    <subcellularLocation>
        <location evidence="1 11">Cytoplasm</location>
    </subcellularLocation>
</comment>
<dbReference type="InterPro" id="IPR036695">
    <property type="entry name" value="Arg-tRNA-synth_N_sf"/>
</dbReference>
<organism evidence="15 16">
    <name type="scientific">Turicibacter bilis</name>
    <dbReference type="NCBI Taxonomy" id="2735723"/>
    <lineage>
        <taxon>Bacteria</taxon>
        <taxon>Bacillati</taxon>
        <taxon>Bacillota</taxon>
        <taxon>Erysipelotrichia</taxon>
        <taxon>Erysipelotrichales</taxon>
        <taxon>Turicibacteraceae</taxon>
        <taxon>Turicibacter</taxon>
    </lineage>
</organism>
<keyword evidence="5 11" id="KW-0436">Ligase</keyword>
<dbReference type="PANTHER" id="PTHR11956:SF5">
    <property type="entry name" value="ARGININE--TRNA LIGASE, CYTOPLASMIC"/>
    <property type="match status" value="1"/>
</dbReference>
<dbReference type="InterPro" id="IPR008909">
    <property type="entry name" value="DALR_anticod-bd"/>
</dbReference>
<dbReference type="AlphaFoldDB" id="A0A9Q9CQI2"/>
<dbReference type="Gene3D" id="1.10.730.10">
    <property type="entry name" value="Isoleucyl-tRNA Synthetase, Domain 1"/>
    <property type="match status" value="1"/>
</dbReference>
<dbReference type="Pfam" id="PF00750">
    <property type="entry name" value="tRNA-synt_1d"/>
    <property type="match status" value="1"/>
</dbReference>
<dbReference type="Pfam" id="PF05746">
    <property type="entry name" value="DALR_1"/>
    <property type="match status" value="1"/>
</dbReference>
<keyword evidence="6 11" id="KW-0547">Nucleotide-binding</keyword>
<dbReference type="FunFam" id="1.10.730.10:FF:000008">
    <property type="entry name" value="Arginine--tRNA ligase"/>
    <property type="match status" value="1"/>
</dbReference>
<dbReference type="SUPFAM" id="SSF52374">
    <property type="entry name" value="Nucleotidylyl transferase"/>
    <property type="match status" value="1"/>
</dbReference>
<dbReference type="HAMAP" id="MF_00123">
    <property type="entry name" value="Arg_tRNA_synth"/>
    <property type="match status" value="1"/>
</dbReference>
<evidence type="ECO:0000259" key="14">
    <source>
        <dbReference type="SMART" id="SM01016"/>
    </source>
</evidence>
<comment type="catalytic activity">
    <reaction evidence="10 11">
        <text>tRNA(Arg) + L-arginine + ATP = L-arginyl-tRNA(Arg) + AMP + diphosphate</text>
        <dbReference type="Rhea" id="RHEA:20301"/>
        <dbReference type="Rhea" id="RHEA-COMP:9658"/>
        <dbReference type="Rhea" id="RHEA-COMP:9673"/>
        <dbReference type="ChEBI" id="CHEBI:30616"/>
        <dbReference type="ChEBI" id="CHEBI:32682"/>
        <dbReference type="ChEBI" id="CHEBI:33019"/>
        <dbReference type="ChEBI" id="CHEBI:78442"/>
        <dbReference type="ChEBI" id="CHEBI:78513"/>
        <dbReference type="ChEBI" id="CHEBI:456215"/>
        <dbReference type="EC" id="6.1.1.19"/>
    </reaction>
</comment>
<evidence type="ECO:0000256" key="7">
    <source>
        <dbReference type="ARBA" id="ARBA00022840"/>
    </source>
</evidence>
<dbReference type="SUPFAM" id="SSF55190">
    <property type="entry name" value="Arginyl-tRNA synthetase (ArgRS), N-terminal 'additional' domain"/>
    <property type="match status" value="1"/>
</dbReference>
<evidence type="ECO:0000256" key="8">
    <source>
        <dbReference type="ARBA" id="ARBA00022917"/>
    </source>
</evidence>
<dbReference type="Pfam" id="PF03485">
    <property type="entry name" value="Arg_tRNA_synt_N"/>
    <property type="match status" value="1"/>
</dbReference>
<evidence type="ECO:0000256" key="10">
    <source>
        <dbReference type="ARBA" id="ARBA00049339"/>
    </source>
</evidence>
<evidence type="ECO:0000256" key="5">
    <source>
        <dbReference type="ARBA" id="ARBA00022598"/>
    </source>
</evidence>
<keyword evidence="9 11" id="KW-0030">Aminoacyl-tRNA synthetase</keyword>
<dbReference type="PRINTS" id="PR01038">
    <property type="entry name" value="TRNASYNTHARG"/>
</dbReference>
<proteinExistence type="inferred from homology"/>
<evidence type="ECO:0000313" key="15">
    <source>
        <dbReference type="EMBL" id="UUF09666.1"/>
    </source>
</evidence>
<dbReference type="CDD" id="cd00671">
    <property type="entry name" value="ArgRS_core"/>
    <property type="match status" value="1"/>
</dbReference>
<dbReference type="PANTHER" id="PTHR11956">
    <property type="entry name" value="ARGINYL-TRNA SYNTHETASE"/>
    <property type="match status" value="1"/>
</dbReference>
<evidence type="ECO:0000256" key="9">
    <source>
        <dbReference type="ARBA" id="ARBA00023146"/>
    </source>
</evidence>
<comment type="similarity">
    <text evidence="2 11 12">Belongs to the class-I aminoacyl-tRNA synthetase family.</text>
</comment>
<comment type="subunit">
    <text evidence="3 11">Monomer.</text>
</comment>
<dbReference type="FunFam" id="3.30.1360.70:FF:000003">
    <property type="entry name" value="Arginine--tRNA ligase"/>
    <property type="match status" value="1"/>
</dbReference>
<dbReference type="GO" id="GO:0005737">
    <property type="term" value="C:cytoplasm"/>
    <property type="evidence" value="ECO:0007669"/>
    <property type="project" value="UniProtKB-SubCell"/>
</dbReference>
<dbReference type="GO" id="GO:0005524">
    <property type="term" value="F:ATP binding"/>
    <property type="evidence" value="ECO:0007669"/>
    <property type="project" value="UniProtKB-UniRule"/>
</dbReference>
<feature type="domain" description="DALR anticodon binding" evidence="13">
    <location>
        <begin position="436"/>
        <end position="555"/>
    </location>
</feature>
<evidence type="ECO:0000256" key="4">
    <source>
        <dbReference type="ARBA" id="ARBA00022490"/>
    </source>
</evidence>
<dbReference type="InterPro" id="IPR014729">
    <property type="entry name" value="Rossmann-like_a/b/a_fold"/>
</dbReference>
<dbReference type="EMBL" id="CP071250">
    <property type="protein sequence ID" value="UUF09666.1"/>
    <property type="molecule type" value="Genomic_DNA"/>
</dbReference>
<feature type="short sequence motif" description="'HIGH' region" evidence="11">
    <location>
        <begin position="132"/>
        <end position="142"/>
    </location>
</feature>
<feature type="domain" description="Arginyl tRNA synthetase N-terminal" evidence="14">
    <location>
        <begin position="9"/>
        <end position="95"/>
    </location>
</feature>
<dbReference type="NCBIfam" id="TIGR00456">
    <property type="entry name" value="argS"/>
    <property type="match status" value="1"/>
</dbReference>
<dbReference type="InterPro" id="IPR001412">
    <property type="entry name" value="aa-tRNA-synth_I_CS"/>
</dbReference>
<evidence type="ECO:0000256" key="3">
    <source>
        <dbReference type="ARBA" id="ARBA00011245"/>
    </source>
</evidence>
<dbReference type="PROSITE" id="PS00178">
    <property type="entry name" value="AA_TRNA_LIGASE_I"/>
    <property type="match status" value="1"/>
</dbReference>
<dbReference type="GO" id="GO:0004814">
    <property type="term" value="F:arginine-tRNA ligase activity"/>
    <property type="evidence" value="ECO:0007669"/>
    <property type="project" value="UniProtKB-UniRule"/>
</dbReference>
<accession>A0A9Q9CQI2</accession>
<evidence type="ECO:0000256" key="1">
    <source>
        <dbReference type="ARBA" id="ARBA00004496"/>
    </source>
</evidence>
<dbReference type="FunFam" id="3.40.50.620:FF:000062">
    <property type="entry name" value="Arginine--tRNA ligase"/>
    <property type="match status" value="1"/>
</dbReference>